<protein>
    <recommendedName>
        <fullName evidence="2">VWFA domain-containing protein</fullName>
    </recommendedName>
</protein>
<name>A0AAE0U3F2_9PEZI</name>
<reference evidence="3" key="1">
    <citation type="journal article" date="2023" name="Mol. Phylogenet. Evol.">
        <title>Genome-scale phylogeny and comparative genomics of the fungal order Sordariales.</title>
        <authorList>
            <person name="Hensen N."/>
            <person name="Bonometti L."/>
            <person name="Westerberg I."/>
            <person name="Brannstrom I.O."/>
            <person name="Guillou S."/>
            <person name="Cros-Aarteil S."/>
            <person name="Calhoun S."/>
            <person name="Haridas S."/>
            <person name="Kuo A."/>
            <person name="Mondo S."/>
            <person name="Pangilinan J."/>
            <person name="Riley R."/>
            <person name="LaButti K."/>
            <person name="Andreopoulos B."/>
            <person name="Lipzen A."/>
            <person name="Chen C."/>
            <person name="Yan M."/>
            <person name="Daum C."/>
            <person name="Ng V."/>
            <person name="Clum A."/>
            <person name="Steindorff A."/>
            <person name="Ohm R.A."/>
            <person name="Martin F."/>
            <person name="Silar P."/>
            <person name="Natvig D.O."/>
            <person name="Lalanne C."/>
            <person name="Gautier V."/>
            <person name="Ament-Velasquez S.L."/>
            <person name="Kruys A."/>
            <person name="Hutchinson M.I."/>
            <person name="Powell A.J."/>
            <person name="Barry K."/>
            <person name="Miller A.N."/>
            <person name="Grigoriev I.V."/>
            <person name="Debuchy R."/>
            <person name="Gladieux P."/>
            <person name="Hiltunen Thoren M."/>
            <person name="Johannesson H."/>
        </authorList>
    </citation>
    <scope>NUCLEOTIDE SEQUENCE</scope>
    <source>
        <strain evidence="3">CBS 232.78</strain>
    </source>
</reference>
<evidence type="ECO:0000313" key="4">
    <source>
        <dbReference type="Proteomes" id="UP001285441"/>
    </source>
</evidence>
<evidence type="ECO:0000259" key="2">
    <source>
        <dbReference type="Pfam" id="PF13519"/>
    </source>
</evidence>
<evidence type="ECO:0000313" key="3">
    <source>
        <dbReference type="EMBL" id="KAK3389200.1"/>
    </source>
</evidence>
<feature type="chain" id="PRO_5042234380" description="VWFA domain-containing protein" evidence="1">
    <location>
        <begin position="25"/>
        <end position="537"/>
    </location>
</feature>
<reference evidence="3" key="2">
    <citation type="submission" date="2023-06" db="EMBL/GenBank/DDBJ databases">
        <authorList>
            <consortium name="Lawrence Berkeley National Laboratory"/>
            <person name="Haridas S."/>
            <person name="Hensen N."/>
            <person name="Bonometti L."/>
            <person name="Westerberg I."/>
            <person name="Brannstrom I.O."/>
            <person name="Guillou S."/>
            <person name="Cros-Aarteil S."/>
            <person name="Calhoun S."/>
            <person name="Kuo A."/>
            <person name="Mondo S."/>
            <person name="Pangilinan J."/>
            <person name="Riley R."/>
            <person name="LaButti K."/>
            <person name="Andreopoulos B."/>
            <person name="Lipzen A."/>
            <person name="Chen C."/>
            <person name="Yanf M."/>
            <person name="Daum C."/>
            <person name="Ng V."/>
            <person name="Clum A."/>
            <person name="Steindorff A."/>
            <person name="Ohm R."/>
            <person name="Martin F."/>
            <person name="Silar P."/>
            <person name="Natvig D."/>
            <person name="Lalanne C."/>
            <person name="Gautier V."/>
            <person name="Ament-velasquez S.L."/>
            <person name="Kruys A."/>
            <person name="Hutchinson M.I."/>
            <person name="Powell A.J."/>
            <person name="Barry K."/>
            <person name="Miller A.N."/>
            <person name="Grigoriev I.V."/>
            <person name="Debuchy R."/>
            <person name="Gladieux P."/>
            <person name="Thoren M.H."/>
            <person name="Johannesson H."/>
        </authorList>
    </citation>
    <scope>NUCLEOTIDE SEQUENCE</scope>
    <source>
        <strain evidence="3">CBS 232.78</strain>
    </source>
</reference>
<keyword evidence="1" id="KW-0732">Signal</keyword>
<keyword evidence="4" id="KW-1185">Reference proteome</keyword>
<dbReference type="SUPFAM" id="SSF53300">
    <property type="entry name" value="vWA-like"/>
    <property type="match status" value="1"/>
</dbReference>
<feature type="signal peptide" evidence="1">
    <location>
        <begin position="1"/>
        <end position="24"/>
    </location>
</feature>
<feature type="domain" description="VWFA" evidence="2">
    <location>
        <begin position="33"/>
        <end position="144"/>
    </location>
</feature>
<accession>A0AAE0U3F2</accession>
<dbReference type="Proteomes" id="UP001285441">
    <property type="component" value="Unassembled WGS sequence"/>
</dbReference>
<organism evidence="3 4">
    <name type="scientific">Podospora didyma</name>
    <dbReference type="NCBI Taxonomy" id="330526"/>
    <lineage>
        <taxon>Eukaryota</taxon>
        <taxon>Fungi</taxon>
        <taxon>Dikarya</taxon>
        <taxon>Ascomycota</taxon>
        <taxon>Pezizomycotina</taxon>
        <taxon>Sordariomycetes</taxon>
        <taxon>Sordariomycetidae</taxon>
        <taxon>Sordariales</taxon>
        <taxon>Podosporaceae</taxon>
        <taxon>Podospora</taxon>
    </lineage>
</organism>
<sequence>MRMKANTWGLGALCFMAQTQLGLSATAGGRRLAVVIDSSGSNMDTDPSNLRIAAGAAFVDSLVPASAAGSGKAPDLVAVIDFDSSARVVYPLGDPANATFEGIDSDGGTLIASGIQLAVEELTRDADPSVTKDRSGIVVLSDGQDSDTAALVTALNDAGNLGIRVSFGFLAPPVSPVPKKARRRSSSVVRRSVAGRRQPSGSGFGFLSLFTRQAPASDPLSGADPSVVAAILYTGGIFGTITSAEAQRRFVELVISHGATNIDNNSASSGGGVGGNNSTHNNGGPLFPGVTVVALLNAAASQSSPDTYTYRTNGTGEKLKFTVQTIASASVTANLTLDVTLRDAGNGKAELGHAVAGASNGGVATISYDAAAAGTDLELLCYSDPKEEALAQSRLGIPLIRIILLLVQTQKELRIVIKWASRPLESVEGNGKRADIGGRRGGRTIASAIPLAGTKVSATTIDDGTEELDEQATGQDASEAVLTPNNEHKVVRIVRSAGFTPFREARSKIDEGGYYSAAVVPLMANGSWVDLDAEADR</sequence>
<dbReference type="InterPro" id="IPR002035">
    <property type="entry name" value="VWF_A"/>
</dbReference>
<dbReference type="CDD" id="cd00198">
    <property type="entry name" value="vWFA"/>
    <property type="match status" value="1"/>
</dbReference>
<evidence type="ECO:0000256" key="1">
    <source>
        <dbReference type="SAM" id="SignalP"/>
    </source>
</evidence>
<comment type="caution">
    <text evidence="3">The sequence shown here is derived from an EMBL/GenBank/DDBJ whole genome shotgun (WGS) entry which is preliminary data.</text>
</comment>
<dbReference type="AlphaFoldDB" id="A0AAE0U3F2"/>
<dbReference type="InterPro" id="IPR036465">
    <property type="entry name" value="vWFA_dom_sf"/>
</dbReference>
<dbReference type="Gene3D" id="3.40.50.410">
    <property type="entry name" value="von Willebrand factor, type A domain"/>
    <property type="match status" value="1"/>
</dbReference>
<dbReference type="Pfam" id="PF13519">
    <property type="entry name" value="VWA_2"/>
    <property type="match status" value="1"/>
</dbReference>
<proteinExistence type="predicted"/>
<gene>
    <name evidence="3" type="ORF">B0H63DRAFT_506854</name>
</gene>
<dbReference type="EMBL" id="JAULSW010000002">
    <property type="protein sequence ID" value="KAK3389200.1"/>
    <property type="molecule type" value="Genomic_DNA"/>
</dbReference>